<keyword evidence="3" id="KW-1185">Reference proteome</keyword>
<sequence>MRITTIFVSAATLCLAVSSAFAATEATVPSHDPLSFTVLRNGDAVGSHILRFQSMSDGTLVVTTDTNVVVKMAMIPVYRFEHHGREIWHGDHLMALNSETNDDGTHHVLKASGATGALIADGDGKIARLPAETVPASLWNNATVVQGTLLNTLDGHAMAVHIADLGEDTVTVSGHPHPARHYAMTGDLNREVWYDSTGGLVQVRFKAKDDSDIQYVLK</sequence>
<organism evidence="2 3">
    <name type="scientific">Magnetospirillum sulfuroxidans</name>
    <dbReference type="NCBI Taxonomy" id="611300"/>
    <lineage>
        <taxon>Bacteria</taxon>
        <taxon>Pseudomonadati</taxon>
        <taxon>Pseudomonadota</taxon>
        <taxon>Alphaproteobacteria</taxon>
        <taxon>Rhodospirillales</taxon>
        <taxon>Rhodospirillaceae</taxon>
        <taxon>Magnetospirillum</taxon>
    </lineage>
</organism>
<keyword evidence="1" id="KW-0732">Signal</keyword>
<dbReference type="InterPro" id="IPR045767">
    <property type="entry name" value="DUF6134"/>
</dbReference>
<feature type="signal peptide" evidence="1">
    <location>
        <begin position="1"/>
        <end position="22"/>
    </location>
</feature>
<proteinExistence type="predicted"/>
<evidence type="ECO:0008006" key="4">
    <source>
        <dbReference type="Google" id="ProtNLM"/>
    </source>
</evidence>
<accession>A0ABS5I827</accession>
<evidence type="ECO:0000313" key="3">
    <source>
        <dbReference type="Proteomes" id="UP000680714"/>
    </source>
</evidence>
<comment type="caution">
    <text evidence="2">The sequence shown here is derived from an EMBL/GenBank/DDBJ whole genome shotgun (WGS) entry which is preliminary data.</text>
</comment>
<feature type="chain" id="PRO_5046544072" description="Secreted protein" evidence="1">
    <location>
        <begin position="23"/>
        <end position="218"/>
    </location>
</feature>
<reference evidence="2 3" key="1">
    <citation type="submission" date="2021-04" db="EMBL/GenBank/DDBJ databases">
        <title>Magnetospirillum sulfuroxidans sp. nov., a facultative chemolithoautotrophic sulfur-oxidizing alphaproteobacterium isolated from freshwater sediment and proposals for Paramagetospirillum gen. nov., and Magnetospirillaceae fam. nov.</title>
        <authorList>
            <person name="Koziaeva V."/>
            <person name="Geelhoed J.S."/>
            <person name="Sorokin D.Y."/>
            <person name="Grouzdev D.S."/>
        </authorList>
    </citation>
    <scope>NUCLEOTIDE SEQUENCE [LARGE SCALE GENOMIC DNA]</scope>
    <source>
        <strain evidence="2 3">J10</strain>
    </source>
</reference>
<dbReference type="Proteomes" id="UP000680714">
    <property type="component" value="Unassembled WGS sequence"/>
</dbReference>
<evidence type="ECO:0000256" key="1">
    <source>
        <dbReference type="SAM" id="SignalP"/>
    </source>
</evidence>
<dbReference type="EMBL" id="JAGTUF010000001">
    <property type="protein sequence ID" value="MBR9970567.1"/>
    <property type="molecule type" value="Genomic_DNA"/>
</dbReference>
<gene>
    <name evidence="2" type="ORF">KEC16_02425</name>
</gene>
<protein>
    <recommendedName>
        <fullName evidence="4">Secreted protein</fullName>
    </recommendedName>
</protein>
<name>A0ABS5I827_9PROT</name>
<dbReference type="Pfam" id="PF19630">
    <property type="entry name" value="DUF6134"/>
    <property type="match status" value="1"/>
</dbReference>
<dbReference type="RefSeq" id="WP_211546055.1">
    <property type="nucleotide sequence ID" value="NZ_JAGTUF010000001.1"/>
</dbReference>
<evidence type="ECO:0000313" key="2">
    <source>
        <dbReference type="EMBL" id="MBR9970567.1"/>
    </source>
</evidence>